<gene>
    <name evidence="1" type="primary">holB</name>
    <name evidence="1" type="ORF">DX130_25130</name>
</gene>
<dbReference type="EMBL" id="QUBQ01000009">
    <property type="protein sequence ID" value="REK69204.1"/>
    <property type="molecule type" value="Genomic_DNA"/>
</dbReference>
<keyword evidence="1" id="KW-0808">Transferase</keyword>
<dbReference type="Pfam" id="PF13177">
    <property type="entry name" value="DNA_pol3_delta2"/>
    <property type="match status" value="1"/>
</dbReference>
<dbReference type="RefSeq" id="WP_116050061.1">
    <property type="nucleotide sequence ID" value="NZ_QUBQ01000009.1"/>
</dbReference>
<dbReference type="PANTHER" id="PTHR11669:SF8">
    <property type="entry name" value="DNA POLYMERASE III SUBUNIT DELTA"/>
    <property type="match status" value="1"/>
</dbReference>
<organism evidence="1 2">
    <name type="scientific">Paenibacillus paeoniae</name>
    <dbReference type="NCBI Taxonomy" id="2292705"/>
    <lineage>
        <taxon>Bacteria</taxon>
        <taxon>Bacillati</taxon>
        <taxon>Bacillota</taxon>
        <taxon>Bacilli</taxon>
        <taxon>Bacillales</taxon>
        <taxon>Paenibacillaceae</taxon>
        <taxon>Paenibacillus</taxon>
    </lineage>
</organism>
<dbReference type="AlphaFoldDB" id="A0A371NZU8"/>
<accession>A0A371NZU8</accession>
<dbReference type="EC" id="2.7.7.7" evidence="1"/>
<dbReference type="NCBIfam" id="TIGR00678">
    <property type="entry name" value="holB"/>
    <property type="match status" value="1"/>
</dbReference>
<dbReference type="SUPFAM" id="SSF52540">
    <property type="entry name" value="P-loop containing nucleoside triphosphate hydrolases"/>
    <property type="match status" value="1"/>
</dbReference>
<evidence type="ECO:0000313" key="2">
    <source>
        <dbReference type="Proteomes" id="UP000261905"/>
    </source>
</evidence>
<reference evidence="1 2" key="1">
    <citation type="submission" date="2018-08" db="EMBL/GenBank/DDBJ databases">
        <title>Paenibacillus sp. M4BSY-1, whole genome shotgun sequence.</title>
        <authorList>
            <person name="Tuo L."/>
        </authorList>
    </citation>
    <scope>NUCLEOTIDE SEQUENCE [LARGE SCALE GENOMIC DNA]</scope>
    <source>
        <strain evidence="1 2">M4BSY-1</strain>
    </source>
</reference>
<keyword evidence="2" id="KW-1185">Reference proteome</keyword>
<dbReference type="Proteomes" id="UP000261905">
    <property type="component" value="Unassembled WGS sequence"/>
</dbReference>
<dbReference type="InterPro" id="IPR004622">
    <property type="entry name" value="DNA_pol_HolB"/>
</dbReference>
<sequence length="325" mass="36538">MSLELADEQWKAQRILKHALQSDKISHAYLFSGPSGTGRMEMARYFAKALFCNADGWDACGECLECRKFEHGNQSDLIMVAPDGQSIKIDQIRELQRSLSYRSTQRGRVVYIIEAAEKMTIQAANSLLKFLEEPVSPIVAILLTDNGQAVLPTIRSRTQWVPFLPMLPEKMLERLTSEGASPLLARAAVQLSSGLDGARQILQQNGFAEIRNLVIQLGKESTSRFTAAMITAQQQLFKTDLANHMDLLLSLLTLWFKDLTQFQAGRQDKLVFIDQLEWISSNAYNRSFAGWVSCMEHVLEAGKRMRANVSPQLAFEQLLVNLQEG</sequence>
<dbReference type="Gene3D" id="3.40.50.300">
    <property type="entry name" value="P-loop containing nucleotide triphosphate hydrolases"/>
    <property type="match status" value="1"/>
</dbReference>
<dbReference type="GO" id="GO:0006261">
    <property type="term" value="P:DNA-templated DNA replication"/>
    <property type="evidence" value="ECO:0007669"/>
    <property type="project" value="TreeGrafter"/>
</dbReference>
<evidence type="ECO:0000313" key="1">
    <source>
        <dbReference type="EMBL" id="REK69204.1"/>
    </source>
</evidence>
<dbReference type="InterPro" id="IPR050238">
    <property type="entry name" value="DNA_Rep/Repair_Clamp_Loader"/>
</dbReference>
<keyword evidence="1" id="KW-0548">Nucleotidyltransferase</keyword>
<dbReference type="GO" id="GO:0003887">
    <property type="term" value="F:DNA-directed DNA polymerase activity"/>
    <property type="evidence" value="ECO:0007669"/>
    <property type="project" value="UniProtKB-EC"/>
</dbReference>
<dbReference type="GO" id="GO:0008408">
    <property type="term" value="F:3'-5' exonuclease activity"/>
    <property type="evidence" value="ECO:0007669"/>
    <property type="project" value="InterPro"/>
</dbReference>
<protein>
    <submittedName>
        <fullName evidence="1">DNA polymerase III subunit delta</fullName>
        <ecNumber evidence="1">2.7.7.7</ecNumber>
    </submittedName>
</protein>
<comment type="caution">
    <text evidence="1">The sequence shown here is derived from an EMBL/GenBank/DDBJ whole genome shotgun (WGS) entry which is preliminary data.</text>
</comment>
<dbReference type="OrthoDB" id="9810148at2"/>
<dbReference type="FunFam" id="3.40.50.300:FF:001255">
    <property type="entry name" value="DNA polymerase III subunit delta"/>
    <property type="match status" value="1"/>
</dbReference>
<dbReference type="PANTHER" id="PTHR11669">
    <property type="entry name" value="REPLICATION FACTOR C / DNA POLYMERASE III GAMMA-TAU SUBUNIT"/>
    <property type="match status" value="1"/>
</dbReference>
<dbReference type="InterPro" id="IPR027417">
    <property type="entry name" value="P-loop_NTPase"/>
</dbReference>
<proteinExistence type="predicted"/>
<name>A0A371NZU8_9BACL</name>